<accession>A0A4S2DH52</accession>
<evidence type="ECO:0000256" key="3">
    <source>
        <dbReference type="ARBA" id="ARBA00021907"/>
    </source>
</evidence>
<comment type="caution">
    <text evidence="14">The sequence shown here is derived from an EMBL/GenBank/DDBJ whole genome shotgun (WGS) entry which is preliminary data.</text>
</comment>
<gene>
    <name evidence="14" type="ORF">E5347_13075</name>
</gene>
<evidence type="ECO:0000256" key="11">
    <source>
        <dbReference type="SAM" id="Phobius"/>
    </source>
</evidence>
<sequence length="297" mass="33240">MKINTLKYFFVDAFKSLKRNRTLSIAAMITVLITFFIFGTFMLIGLNFNKAIEDVASKVEVKVNLDDDIKLIDQREIQLKLEEQSGVKEVVYESKEEAFLNFKESLKDNPGLLQGFDLQNNPLPSSFIVRLEDPIYAEEIGKVVEGMSGVEDISKQQQDMIDTISSFIDGVRIAGVVLFVVFIGVSIFLITNTTKITVYSRRREVGIMKFVGATDWFIRWPFIIEGMIIGFVGSLLASLLLYFLYKSIFGYIVSTMFLVSLVPPSFVLGVLTWGFLAGGTAIGALGSIVALRKFLDV</sequence>
<evidence type="ECO:0000259" key="12">
    <source>
        <dbReference type="Pfam" id="PF02687"/>
    </source>
</evidence>
<proteinExistence type="inferred from homology"/>
<protein>
    <recommendedName>
        <fullName evidence="3 10">Cell division protein FtsX</fullName>
    </recommendedName>
</protein>
<feature type="domain" description="FtsX extracellular" evidence="13">
    <location>
        <begin position="59"/>
        <end position="153"/>
    </location>
</feature>
<dbReference type="GO" id="GO:0005886">
    <property type="term" value="C:plasma membrane"/>
    <property type="evidence" value="ECO:0007669"/>
    <property type="project" value="UniProtKB-SubCell"/>
</dbReference>
<keyword evidence="5 10" id="KW-0132">Cell division</keyword>
<organism evidence="14 15">
    <name type="scientific">Clostridium sartagoforme</name>
    <dbReference type="NCBI Taxonomy" id="84031"/>
    <lineage>
        <taxon>Bacteria</taxon>
        <taxon>Bacillati</taxon>
        <taxon>Bacillota</taxon>
        <taxon>Clostridia</taxon>
        <taxon>Eubacteriales</taxon>
        <taxon>Clostridiaceae</taxon>
        <taxon>Clostridium</taxon>
    </lineage>
</organism>
<dbReference type="RefSeq" id="WP_136007675.1">
    <property type="nucleotide sequence ID" value="NZ_SRYR01000008.1"/>
</dbReference>
<dbReference type="Gene3D" id="3.30.70.3040">
    <property type="match status" value="1"/>
</dbReference>
<reference evidence="14 15" key="1">
    <citation type="submission" date="2019-04" db="EMBL/GenBank/DDBJ databases">
        <title>Microbes associate with the intestines of laboratory mice.</title>
        <authorList>
            <person name="Navarre W."/>
            <person name="Wong E."/>
            <person name="Huang K."/>
            <person name="Tropini C."/>
            <person name="Ng K."/>
            <person name="Yu B."/>
        </authorList>
    </citation>
    <scope>NUCLEOTIDE SEQUENCE [LARGE SCALE GENOMIC DNA]</scope>
    <source>
        <strain evidence="14 15">NM50_B9-20</strain>
    </source>
</reference>
<dbReference type="InterPro" id="IPR058204">
    <property type="entry name" value="FtsX_firmicutes-type"/>
</dbReference>
<dbReference type="NCBIfam" id="NF038347">
    <property type="entry name" value="FtsX_Gpos"/>
    <property type="match status" value="1"/>
</dbReference>
<keyword evidence="7 11" id="KW-1133">Transmembrane helix</keyword>
<evidence type="ECO:0000256" key="1">
    <source>
        <dbReference type="ARBA" id="ARBA00004651"/>
    </source>
</evidence>
<dbReference type="PANTHER" id="PTHR47755">
    <property type="entry name" value="CELL DIVISION PROTEIN FTSX"/>
    <property type="match status" value="1"/>
</dbReference>
<evidence type="ECO:0000256" key="10">
    <source>
        <dbReference type="PIRNR" id="PIRNR003097"/>
    </source>
</evidence>
<keyword evidence="6 11" id="KW-0812">Transmembrane</keyword>
<evidence type="ECO:0000256" key="7">
    <source>
        <dbReference type="ARBA" id="ARBA00022989"/>
    </source>
</evidence>
<evidence type="ECO:0000256" key="2">
    <source>
        <dbReference type="ARBA" id="ARBA00007379"/>
    </source>
</evidence>
<feature type="transmembrane region" description="Helical" evidence="11">
    <location>
        <begin position="218"/>
        <end position="241"/>
    </location>
</feature>
<evidence type="ECO:0000256" key="8">
    <source>
        <dbReference type="ARBA" id="ARBA00023136"/>
    </source>
</evidence>
<dbReference type="Proteomes" id="UP000306888">
    <property type="component" value="Unassembled WGS sequence"/>
</dbReference>
<dbReference type="AlphaFoldDB" id="A0A4S2DH52"/>
<evidence type="ECO:0000256" key="5">
    <source>
        <dbReference type="ARBA" id="ARBA00022618"/>
    </source>
</evidence>
<evidence type="ECO:0000256" key="6">
    <source>
        <dbReference type="ARBA" id="ARBA00022692"/>
    </source>
</evidence>
<feature type="transmembrane region" description="Helical" evidence="11">
    <location>
        <begin position="170"/>
        <end position="190"/>
    </location>
</feature>
<dbReference type="PIRSF" id="PIRSF003097">
    <property type="entry name" value="FtsX"/>
    <property type="match status" value="1"/>
</dbReference>
<comment type="subcellular location">
    <subcellularLocation>
        <location evidence="1">Cell membrane</location>
        <topology evidence="1">Multi-pass membrane protein</topology>
    </subcellularLocation>
</comment>
<evidence type="ECO:0000313" key="14">
    <source>
        <dbReference type="EMBL" id="TGY41409.1"/>
    </source>
</evidence>
<feature type="transmembrane region" description="Helical" evidence="11">
    <location>
        <begin position="273"/>
        <end position="291"/>
    </location>
</feature>
<evidence type="ECO:0000313" key="15">
    <source>
        <dbReference type="Proteomes" id="UP000306888"/>
    </source>
</evidence>
<dbReference type="InterPro" id="IPR004513">
    <property type="entry name" value="FtsX"/>
</dbReference>
<dbReference type="Pfam" id="PF18075">
    <property type="entry name" value="FtsX_ECD"/>
    <property type="match status" value="1"/>
</dbReference>
<comment type="function">
    <text evidence="10">Part of the ABC transporter FtsEX involved in asymmetric cellular division facilitating the initiation of sporulation.</text>
</comment>
<evidence type="ECO:0000259" key="13">
    <source>
        <dbReference type="Pfam" id="PF18075"/>
    </source>
</evidence>
<comment type="similarity">
    <text evidence="2 10">Belongs to the ABC-4 integral membrane protein family. FtsX subfamily.</text>
</comment>
<keyword evidence="9 10" id="KW-0131">Cell cycle</keyword>
<feature type="transmembrane region" description="Helical" evidence="11">
    <location>
        <begin position="25"/>
        <end position="48"/>
    </location>
</feature>
<name>A0A4S2DH52_9CLOT</name>
<keyword evidence="15" id="KW-1185">Reference proteome</keyword>
<evidence type="ECO:0000256" key="9">
    <source>
        <dbReference type="ARBA" id="ARBA00023306"/>
    </source>
</evidence>
<dbReference type="Pfam" id="PF02687">
    <property type="entry name" value="FtsX"/>
    <property type="match status" value="1"/>
</dbReference>
<dbReference type="InterPro" id="IPR040690">
    <property type="entry name" value="FtsX_ECD"/>
</dbReference>
<dbReference type="EMBL" id="SRYR01000008">
    <property type="protein sequence ID" value="TGY41409.1"/>
    <property type="molecule type" value="Genomic_DNA"/>
</dbReference>
<keyword evidence="8 10" id="KW-0472">Membrane</keyword>
<keyword evidence="4 10" id="KW-1003">Cell membrane</keyword>
<dbReference type="OrthoDB" id="9812531at2"/>
<dbReference type="PANTHER" id="PTHR47755:SF1">
    <property type="entry name" value="CELL DIVISION PROTEIN FTSX"/>
    <property type="match status" value="1"/>
</dbReference>
<dbReference type="InterPro" id="IPR003838">
    <property type="entry name" value="ABC3_permease_C"/>
</dbReference>
<evidence type="ECO:0000256" key="4">
    <source>
        <dbReference type="ARBA" id="ARBA00022475"/>
    </source>
</evidence>
<feature type="domain" description="ABC3 transporter permease C-terminal" evidence="12">
    <location>
        <begin position="177"/>
        <end position="294"/>
    </location>
</feature>
<dbReference type="GO" id="GO:0051301">
    <property type="term" value="P:cell division"/>
    <property type="evidence" value="ECO:0007669"/>
    <property type="project" value="UniProtKB-KW"/>
</dbReference>